<evidence type="ECO:0000313" key="1">
    <source>
        <dbReference type="EMBL" id="NOK35486.1"/>
    </source>
</evidence>
<dbReference type="EMBL" id="JABFJV010000112">
    <property type="protein sequence ID" value="NOK35486.1"/>
    <property type="molecule type" value="Genomic_DNA"/>
</dbReference>
<gene>
    <name evidence="1" type="ORF">HMI49_19975</name>
</gene>
<dbReference type="GO" id="GO:0004386">
    <property type="term" value="F:helicase activity"/>
    <property type="evidence" value="ECO:0007669"/>
    <property type="project" value="UniProtKB-KW"/>
</dbReference>
<keyword evidence="2" id="KW-1185">Reference proteome</keyword>
<keyword evidence="1" id="KW-0547">Nucleotide-binding</keyword>
<keyword evidence="1" id="KW-0067">ATP-binding</keyword>
<keyword evidence="1" id="KW-0378">Hydrolase</keyword>
<evidence type="ECO:0000313" key="2">
    <source>
        <dbReference type="Proteomes" id="UP000563426"/>
    </source>
</evidence>
<accession>A0A7Y4KKH3</accession>
<reference evidence="1 2" key="1">
    <citation type="submission" date="2020-05" db="EMBL/GenBank/DDBJ databases">
        <authorList>
            <person name="Whitworth D."/>
        </authorList>
    </citation>
    <scope>NUCLEOTIDE SEQUENCE [LARGE SCALE GENOMIC DNA]</scope>
    <source>
        <strain evidence="1 2">AB043B</strain>
    </source>
</reference>
<sequence length="39" mass="4225">MLAYLTAPWRVSAILEHLGLPSGPVKRAPAQGPPRLAWC</sequence>
<proteinExistence type="predicted"/>
<name>A0A7Y4KKH3_9BACT</name>
<keyword evidence="1" id="KW-0347">Helicase</keyword>
<dbReference type="Proteomes" id="UP000563426">
    <property type="component" value="Unassembled WGS sequence"/>
</dbReference>
<protein>
    <submittedName>
        <fullName evidence="1">ATP-dependent helicase HrpA</fullName>
    </submittedName>
</protein>
<comment type="caution">
    <text evidence="1">The sequence shown here is derived from an EMBL/GenBank/DDBJ whole genome shotgun (WGS) entry which is preliminary data.</text>
</comment>
<organism evidence="1 2">
    <name type="scientific">Corallococcus exercitus</name>
    <dbReference type="NCBI Taxonomy" id="2316736"/>
    <lineage>
        <taxon>Bacteria</taxon>
        <taxon>Pseudomonadati</taxon>
        <taxon>Myxococcota</taxon>
        <taxon>Myxococcia</taxon>
        <taxon>Myxococcales</taxon>
        <taxon>Cystobacterineae</taxon>
        <taxon>Myxococcaceae</taxon>
        <taxon>Corallococcus</taxon>
    </lineage>
</organism>
<dbReference type="AlphaFoldDB" id="A0A7Y4KKH3"/>